<organism evidence="1">
    <name type="scientific">freshwater metagenome</name>
    <dbReference type="NCBI Taxonomy" id="449393"/>
    <lineage>
        <taxon>unclassified sequences</taxon>
        <taxon>metagenomes</taxon>
        <taxon>ecological metagenomes</taxon>
    </lineage>
</organism>
<accession>A0A6J7MEP9</accession>
<dbReference type="AlphaFoldDB" id="A0A6J7MEP9"/>
<sequence length="316" mass="34103">MAMLEALEHSGDPVGALAARGALAAGLVLVELQPAGHRLDDAHGLVEHHRRSGSEHRARAGHVFVGERQVEVLLDEHRDRRSTGDPELQLAAISHAAGVIEQLAHGDAERGFVDAGAVHMARDRKYLETGRLLGAELAQPSRPALDDVRDVGDGLDIVDDGRRGVEAGNRGKRRLEPRLAAVALERVEERGLLTADVGTRSGMHDDVEGEVGAENIAADEACRPCLLDRVRDLAQRVGNLTADVDEGVAGPDRIAGDDDALDERMRVRHHDRDVLAGTRLRLVRVHHEVVRLAVVLRDEAPLHAGREARPATSAKP</sequence>
<gene>
    <name evidence="1" type="ORF">UFOPK3957_00256</name>
</gene>
<dbReference type="EMBL" id="CAFBOM010000026">
    <property type="protein sequence ID" value="CAB4976943.1"/>
    <property type="molecule type" value="Genomic_DNA"/>
</dbReference>
<name>A0A6J7MEP9_9ZZZZ</name>
<protein>
    <submittedName>
        <fullName evidence="1">Unannotated protein</fullName>
    </submittedName>
</protein>
<evidence type="ECO:0000313" key="1">
    <source>
        <dbReference type="EMBL" id="CAB4976943.1"/>
    </source>
</evidence>
<reference evidence="1" key="1">
    <citation type="submission" date="2020-05" db="EMBL/GenBank/DDBJ databases">
        <authorList>
            <person name="Chiriac C."/>
            <person name="Salcher M."/>
            <person name="Ghai R."/>
            <person name="Kavagutti S V."/>
        </authorList>
    </citation>
    <scope>NUCLEOTIDE SEQUENCE</scope>
</reference>
<proteinExistence type="predicted"/>